<sequence>MFASQYGHHHHASPSLVSLLPLSSHDDSMSDESAPMHHHQHAVTSLDTHTHKGGGLRDDQHVARKEDSGGPSCAESSSGGAAPLSESEVATDRDEESDQRDYASLAAFLDDILKHTIEACQEQILFSLRNLASLLYKSYRDDMQPSLQNTIFTLGFERAVYCFETEIRELKDRLLVQRAGREEAEREIRQMGKVFADSMVRGKCSLIIALYEEKYGPIRLQQQQATA</sequence>
<name>A0A0G4H2C9_VITBC</name>
<dbReference type="AlphaFoldDB" id="A0A0G4H2C9"/>
<dbReference type="InParanoid" id="A0A0G4H2C9"/>
<evidence type="ECO:0000256" key="1">
    <source>
        <dbReference type="SAM" id="MobiDB-lite"/>
    </source>
</evidence>
<reference evidence="2 3" key="1">
    <citation type="submission" date="2014-11" db="EMBL/GenBank/DDBJ databases">
        <authorList>
            <person name="Zhu J."/>
            <person name="Qi W."/>
            <person name="Song R."/>
        </authorList>
    </citation>
    <scope>NUCLEOTIDE SEQUENCE [LARGE SCALE GENOMIC DNA]</scope>
</reference>
<feature type="compositionally biased region" description="Basic and acidic residues" evidence="1">
    <location>
        <begin position="55"/>
        <end position="68"/>
    </location>
</feature>
<evidence type="ECO:0000313" key="3">
    <source>
        <dbReference type="Proteomes" id="UP000041254"/>
    </source>
</evidence>
<dbReference type="VEuPathDB" id="CryptoDB:Vbra_19315"/>
<feature type="region of interest" description="Disordered" evidence="1">
    <location>
        <begin position="23"/>
        <end position="97"/>
    </location>
</feature>
<keyword evidence="3" id="KW-1185">Reference proteome</keyword>
<organism evidence="2 3">
    <name type="scientific">Vitrella brassicaformis (strain CCMP3155)</name>
    <dbReference type="NCBI Taxonomy" id="1169540"/>
    <lineage>
        <taxon>Eukaryota</taxon>
        <taxon>Sar</taxon>
        <taxon>Alveolata</taxon>
        <taxon>Colpodellida</taxon>
        <taxon>Vitrellaceae</taxon>
        <taxon>Vitrella</taxon>
    </lineage>
</organism>
<evidence type="ECO:0000313" key="2">
    <source>
        <dbReference type="EMBL" id="CEM37602.1"/>
    </source>
</evidence>
<dbReference type="Proteomes" id="UP000041254">
    <property type="component" value="Unassembled WGS sequence"/>
</dbReference>
<gene>
    <name evidence="2" type="ORF">Vbra_19315</name>
</gene>
<protein>
    <submittedName>
        <fullName evidence="2">Uncharacterized protein</fullName>
    </submittedName>
</protein>
<dbReference type="EMBL" id="CDMY01000947">
    <property type="protein sequence ID" value="CEM37602.1"/>
    <property type="molecule type" value="Genomic_DNA"/>
</dbReference>
<accession>A0A0G4H2C9</accession>
<proteinExistence type="predicted"/>